<evidence type="ECO:0008006" key="5">
    <source>
        <dbReference type="Google" id="ProtNLM"/>
    </source>
</evidence>
<feature type="compositionally biased region" description="Low complexity" evidence="1">
    <location>
        <begin position="548"/>
        <end position="562"/>
    </location>
</feature>
<feature type="region of interest" description="Disordered" evidence="1">
    <location>
        <begin position="257"/>
        <end position="282"/>
    </location>
</feature>
<feature type="transmembrane region" description="Helical" evidence="2">
    <location>
        <begin position="290"/>
        <end position="316"/>
    </location>
</feature>
<keyword evidence="4" id="KW-1185">Reference proteome</keyword>
<dbReference type="OrthoDB" id="156718at2"/>
<keyword evidence="2" id="KW-0472">Membrane</keyword>
<organism evidence="3 4">
    <name type="scientific">Trujillonella endophytica</name>
    <dbReference type="NCBI Taxonomy" id="673521"/>
    <lineage>
        <taxon>Bacteria</taxon>
        <taxon>Bacillati</taxon>
        <taxon>Actinomycetota</taxon>
        <taxon>Actinomycetes</taxon>
        <taxon>Geodermatophilales</taxon>
        <taxon>Geodermatophilaceae</taxon>
        <taxon>Trujillonella</taxon>
    </lineage>
</organism>
<dbReference type="Proteomes" id="UP000198960">
    <property type="component" value="Unassembled WGS sequence"/>
</dbReference>
<accession>A0A1H8SWY3</accession>
<dbReference type="InterPro" id="IPR025498">
    <property type="entry name" value="DUF4389"/>
</dbReference>
<feature type="region of interest" description="Disordered" evidence="1">
    <location>
        <begin position="221"/>
        <end position="242"/>
    </location>
</feature>
<dbReference type="RefSeq" id="WP_091942491.1">
    <property type="nucleotide sequence ID" value="NZ_FOEE01000005.1"/>
</dbReference>
<evidence type="ECO:0000313" key="3">
    <source>
        <dbReference type="EMBL" id="SEO83499.1"/>
    </source>
</evidence>
<sequence length="592" mass="61008">MTEYRKPYPVRVDASLDESLSRWLWLVKWLLLIPHYVVLTFLWLGFAVVGVIAFFAILITARYPRALFDYNVGVLRWTWRVHHYGYGALGTDRYPPFTLAEVPGHPAHLSVPYPERLSRGLVLVKWWLLALPHYVVLAVLVGGGIWLGAGSDGVWDDGWGFGGLVALLVFVAGVVLLFTGSYPRPIYDFVIGMDRWALRVAAYVSLMTDVYPPFRMDMGGTDPGSLPAGPDPAGPAGGGAAQPAGYPAVAPAAGPAGSAGATAAGSPQYPVPPQALQPSSSASSWPAGRVVTLVIGALLLVTATGVLGAGGTLLWADQTQREDGRLVSPDADLDSERYAVATDDLLLEGDGLDWVVDELLGTARLEVTPADDGDELFVGLGRTAEVARYLDGVGRSELDDLVIRRDGEDEVLRGLTDVPGGAPATPPAEADVWTVSASGSGTQVLDWRPTEGDWTVVVMRADGGAGIRAEVRAGAELPGLTWFSVALLGVGLVLGLAGGLLVGLAVHRARSLPPPAGWASGSAPPPPLPAGAAPPPPPPSAGPPAAPGSPSAGPPAAAGSPSAPAPGSPAVGPGSGGGADSPAYSGRTGPDT</sequence>
<feature type="transmembrane region" description="Helical" evidence="2">
    <location>
        <begin position="159"/>
        <end position="178"/>
    </location>
</feature>
<keyword evidence="2" id="KW-0812">Transmembrane</keyword>
<proteinExistence type="predicted"/>
<feature type="transmembrane region" description="Helical" evidence="2">
    <location>
        <begin position="126"/>
        <end position="147"/>
    </location>
</feature>
<feature type="transmembrane region" description="Helical" evidence="2">
    <location>
        <begin position="482"/>
        <end position="506"/>
    </location>
</feature>
<dbReference type="EMBL" id="FOEE01000005">
    <property type="protein sequence ID" value="SEO83499.1"/>
    <property type="molecule type" value="Genomic_DNA"/>
</dbReference>
<feature type="compositionally biased region" description="Low complexity" evidence="1">
    <location>
        <begin position="257"/>
        <end position="267"/>
    </location>
</feature>
<feature type="compositionally biased region" description="Pro residues" evidence="1">
    <location>
        <begin position="523"/>
        <end position="547"/>
    </location>
</feature>
<evidence type="ECO:0000313" key="4">
    <source>
        <dbReference type="Proteomes" id="UP000198960"/>
    </source>
</evidence>
<evidence type="ECO:0000256" key="2">
    <source>
        <dbReference type="SAM" id="Phobius"/>
    </source>
</evidence>
<dbReference type="Pfam" id="PF14333">
    <property type="entry name" value="DUF4389"/>
    <property type="match status" value="2"/>
</dbReference>
<name>A0A1H8SWY3_9ACTN</name>
<protein>
    <recommendedName>
        <fullName evidence="5">DUF4389 domain-containing protein</fullName>
    </recommendedName>
</protein>
<feature type="region of interest" description="Disordered" evidence="1">
    <location>
        <begin position="515"/>
        <end position="592"/>
    </location>
</feature>
<keyword evidence="2" id="KW-1133">Transmembrane helix</keyword>
<dbReference type="STRING" id="673521.SAMN05660991_01913"/>
<dbReference type="AlphaFoldDB" id="A0A1H8SWY3"/>
<reference evidence="4" key="1">
    <citation type="submission" date="2016-10" db="EMBL/GenBank/DDBJ databases">
        <authorList>
            <person name="Varghese N."/>
            <person name="Submissions S."/>
        </authorList>
    </citation>
    <scope>NUCLEOTIDE SEQUENCE [LARGE SCALE GENOMIC DNA]</scope>
    <source>
        <strain evidence="4">DSM 45413</strain>
    </source>
</reference>
<feature type="transmembrane region" description="Helical" evidence="2">
    <location>
        <begin position="33"/>
        <end position="59"/>
    </location>
</feature>
<gene>
    <name evidence="3" type="ORF">SAMN05660991_01913</name>
</gene>
<evidence type="ECO:0000256" key="1">
    <source>
        <dbReference type="SAM" id="MobiDB-lite"/>
    </source>
</evidence>